<dbReference type="RefSeq" id="WP_026743782.1">
    <property type="nucleotide sequence ID" value="NZ_FNQS01000006.1"/>
</dbReference>
<reference evidence="1 2" key="1">
    <citation type="submission" date="2016-10" db="EMBL/GenBank/DDBJ databases">
        <authorList>
            <person name="de Groot N.N."/>
        </authorList>
    </citation>
    <scope>NUCLEOTIDE SEQUENCE [LARGE SCALE GENOMIC DNA]</scope>
    <source>
        <strain evidence="1 2">ATCC 29281</strain>
    </source>
</reference>
<dbReference type="PIRSF" id="PIRSF020565">
    <property type="entry name" value="3Ho_Ac_ACP_DH_prd"/>
    <property type="match status" value="1"/>
</dbReference>
<sequence>MAEYAGAERYLPHQTPMVMVEEVVAIHDDSAHCRVSVSDNGLLAPFLDTEGNLPAWFGIEIIAQTVGVWSGWHQRQVQDVKPQPGMLLGGRGYRCQQEYFPAGSLLDIRVRLLMRDEKIGSFEGDISIAGTPFASGRLNTYQPDKAELQQLLEQEENE</sequence>
<dbReference type="Gene3D" id="3.10.129.10">
    <property type="entry name" value="Hotdog Thioesterase"/>
    <property type="match status" value="1"/>
</dbReference>
<proteinExistence type="predicted"/>
<dbReference type="InterPro" id="IPR016776">
    <property type="entry name" value="ApeP-like_dehydratase"/>
</dbReference>
<evidence type="ECO:0000313" key="1">
    <source>
        <dbReference type="EMBL" id="SEA58769.1"/>
    </source>
</evidence>
<dbReference type="GeneID" id="97764827"/>
<dbReference type="AlphaFoldDB" id="A0A1H4CEN2"/>
<keyword evidence="2" id="KW-1185">Reference proteome</keyword>
<accession>A0A1H4CEN2</accession>
<dbReference type="STRING" id="71657.SAMN02982996_01954"/>
<dbReference type="EMBL" id="FNQS01000006">
    <property type="protein sequence ID" value="SEA58769.1"/>
    <property type="molecule type" value="Genomic_DNA"/>
</dbReference>
<dbReference type="Proteomes" id="UP000187280">
    <property type="component" value="Unassembled WGS sequence"/>
</dbReference>
<organism evidence="1 2">
    <name type="scientific">Lonsdalea quercina</name>
    <dbReference type="NCBI Taxonomy" id="71657"/>
    <lineage>
        <taxon>Bacteria</taxon>
        <taxon>Pseudomonadati</taxon>
        <taxon>Pseudomonadota</taxon>
        <taxon>Gammaproteobacteria</taxon>
        <taxon>Enterobacterales</taxon>
        <taxon>Pectobacteriaceae</taxon>
        <taxon>Lonsdalea</taxon>
    </lineage>
</organism>
<protein>
    <submittedName>
        <fullName evidence="1">Predicted 3-hydroxylacyl-ACP dehydratase, HotDog domain</fullName>
    </submittedName>
</protein>
<dbReference type="SUPFAM" id="SSF54637">
    <property type="entry name" value="Thioesterase/thiol ester dehydrase-isomerase"/>
    <property type="match status" value="1"/>
</dbReference>
<dbReference type="Pfam" id="PF22817">
    <property type="entry name" value="ApeP-like"/>
    <property type="match status" value="1"/>
</dbReference>
<gene>
    <name evidence="1" type="ORF">SAMN02982996_01954</name>
</gene>
<evidence type="ECO:0000313" key="2">
    <source>
        <dbReference type="Proteomes" id="UP000187280"/>
    </source>
</evidence>
<dbReference type="eggNOG" id="COG4706">
    <property type="taxonomic scope" value="Bacteria"/>
</dbReference>
<name>A0A1H4CEN2_9GAMM</name>
<dbReference type="InterPro" id="IPR029069">
    <property type="entry name" value="HotDog_dom_sf"/>
</dbReference>
<dbReference type="CDD" id="cd01289">
    <property type="entry name" value="FabA_like"/>
    <property type="match status" value="1"/>
</dbReference>